<evidence type="ECO:0000256" key="3">
    <source>
        <dbReference type="ARBA" id="ARBA00022448"/>
    </source>
</evidence>
<dbReference type="GO" id="GO:0045259">
    <property type="term" value="C:proton-transporting ATP synthase complex"/>
    <property type="evidence" value="ECO:0007669"/>
    <property type="project" value="UniProtKB-KW"/>
</dbReference>
<dbReference type="SUPFAM" id="SSF111357">
    <property type="entry name" value="Mitochondrial ATP synthase coupling factor 6"/>
    <property type="match status" value="1"/>
</dbReference>
<organism evidence="11 12">
    <name type="scientific">Phyllotreta striolata</name>
    <name type="common">Striped flea beetle</name>
    <name type="synonym">Crioceris striolata</name>
    <dbReference type="NCBI Taxonomy" id="444603"/>
    <lineage>
        <taxon>Eukaryota</taxon>
        <taxon>Metazoa</taxon>
        <taxon>Ecdysozoa</taxon>
        <taxon>Arthropoda</taxon>
        <taxon>Hexapoda</taxon>
        <taxon>Insecta</taxon>
        <taxon>Pterygota</taxon>
        <taxon>Neoptera</taxon>
        <taxon>Endopterygota</taxon>
        <taxon>Coleoptera</taxon>
        <taxon>Polyphaga</taxon>
        <taxon>Cucujiformia</taxon>
        <taxon>Chrysomeloidea</taxon>
        <taxon>Chrysomelidae</taxon>
        <taxon>Galerucinae</taxon>
        <taxon>Alticini</taxon>
        <taxon>Phyllotreta</taxon>
    </lineage>
</organism>
<comment type="similarity">
    <text evidence="2">Belongs to the eukaryotic ATPase subunit F6 family.</text>
</comment>
<protein>
    <recommendedName>
        <fullName evidence="13">ATP synthase-coupling factor 6, mitochondrial</fullName>
    </recommendedName>
</protein>
<keyword evidence="8" id="KW-0496">Mitochondrion</keyword>
<comment type="subcellular location">
    <subcellularLocation>
        <location evidence="1">Mitochondrion inner membrane</location>
    </subcellularLocation>
</comment>
<evidence type="ECO:0000256" key="5">
    <source>
        <dbReference type="ARBA" id="ARBA00022781"/>
    </source>
</evidence>
<dbReference type="OrthoDB" id="8902296at2759"/>
<sequence length="220" mass="24940">MFHLNIRSIISASRFHFNVQTRRFCGRKTKEKPKIDPIQQLFLDKLREYKEKSDNGRKLVEPEPELLEELKIELARIDRAYGADQKGANMTEFPTFKFADPKIDPITLAEEEKLHKEREEELKKLWQTAHKPAEKKEIKKDAKTPPGADKGKPDKVAEQKGKVEKKGEKPGEVKAEKQAAAKGGKPADKKVDKPADKKPTEKKKSSKTDEKGGKTGGSKK</sequence>
<dbReference type="GO" id="GO:0015078">
    <property type="term" value="F:proton transmembrane transporter activity"/>
    <property type="evidence" value="ECO:0007669"/>
    <property type="project" value="InterPro"/>
</dbReference>
<keyword evidence="7" id="KW-0406">Ion transport</keyword>
<dbReference type="Gene3D" id="1.10.246.110">
    <property type="entry name" value="Mitochondrial ATP synthase-coupling factor 6"/>
    <property type="match status" value="1"/>
</dbReference>
<evidence type="ECO:0000313" key="12">
    <source>
        <dbReference type="Proteomes" id="UP001153712"/>
    </source>
</evidence>
<dbReference type="EMBL" id="OU900098">
    <property type="protein sequence ID" value="CAG9861915.1"/>
    <property type="molecule type" value="Genomic_DNA"/>
</dbReference>
<keyword evidence="12" id="KW-1185">Reference proteome</keyword>
<dbReference type="FunFam" id="1.10.246.110:FF:000001">
    <property type="entry name" value="ATP synthase-coupling factor 6, mitochondrial"/>
    <property type="match status" value="1"/>
</dbReference>
<keyword evidence="3" id="KW-0813">Transport</keyword>
<evidence type="ECO:0000256" key="6">
    <source>
        <dbReference type="ARBA" id="ARBA00022792"/>
    </source>
</evidence>
<dbReference type="InterPro" id="IPR008387">
    <property type="entry name" value="ATP_synth_f6_mt"/>
</dbReference>
<name>A0A9N9TRJ4_PHYSR</name>
<evidence type="ECO:0000256" key="1">
    <source>
        <dbReference type="ARBA" id="ARBA00004273"/>
    </source>
</evidence>
<gene>
    <name evidence="11" type="ORF">PHYEVI_LOCUS8240</name>
</gene>
<dbReference type="PANTHER" id="PTHR12441">
    <property type="entry name" value="ATP SYNTHASE COUPLING FACTOR 6, MITOCHONDRIAL"/>
    <property type="match status" value="1"/>
</dbReference>
<keyword evidence="5" id="KW-0375">Hydrogen ion transport</keyword>
<evidence type="ECO:0000256" key="2">
    <source>
        <dbReference type="ARBA" id="ARBA00007346"/>
    </source>
</evidence>
<evidence type="ECO:0000256" key="8">
    <source>
        <dbReference type="ARBA" id="ARBA00023128"/>
    </source>
</evidence>
<keyword evidence="9" id="KW-0472">Membrane</keyword>
<accession>A0A9N9TRJ4</accession>
<dbReference type="Proteomes" id="UP001153712">
    <property type="component" value="Chromosome 5"/>
</dbReference>
<feature type="compositionally biased region" description="Basic and acidic residues" evidence="10">
    <location>
        <begin position="131"/>
        <end position="213"/>
    </location>
</feature>
<dbReference type="InterPro" id="IPR036204">
    <property type="entry name" value="ATP_synth_f6_sf_mt"/>
</dbReference>
<evidence type="ECO:0000256" key="10">
    <source>
        <dbReference type="SAM" id="MobiDB-lite"/>
    </source>
</evidence>
<evidence type="ECO:0000256" key="7">
    <source>
        <dbReference type="ARBA" id="ARBA00023065"/>
    </source>
</evidence>
<keyword evidence="6" id="KW-0999">Mitochondrion inner membrane</keyword>
<proteinExistence type="inferred from homology"/>
<dbReference type="AlphaFoldDB" id="A0A9N9TRJ4"/>
<reference evidence="11" key="1">
    <citation type="submission" date="2022-01" db="EMBL/GenBank/DDBJ databases">
        <authorList>
            <person name="King R."/>
        </authorList>
    </citation>
    <scope>NUCLEOTIDE SEQUENCE</scope>
</reference>
<evidence type="ECO:0000256" key="9">
    <source>
        <dbReference type="ARBA" id="ARBA00023136"/>
    </source>
</evidence>
<dbReference type="Pfam" id="PF05511">
    <property type="entry name" value="ATP-synt_F6"/>
    <property type="match status" value="1"/>
</dbReference>
<keyword evidence="4" id="KW-0138">CF(0)</keyword>
<feature type="region of interest" description="Disordered" evidence="10">
    <location>
        <begin position="123"/>
        <end position="220"/>
    </location>
</feature>
<evidence type="ECO:0000313" key="11">
    <source>
        <dbReference type="EMBL" id="CAG9861915.1"/>
    </source>
</evidence>
<evidence type="ECO:0008006" key="13">
    <source>
        <dbReference type="Google" id="ProtNLM"/>
    </source>
</evidence>
<dbReference type="GO" id="GO:0015986">
    <property type="term" value="P:proton motive force-driven ATP synthesis"/>
    <property type="evidence" value="ECO:0007669"/>
    <property type="project" value="InterPro"/>
</dbReference>
<evidence type="ECO:0000256" key="4">
    <source>
        <dbReference type="ARBA" id="ARBA00022547"/>
    </source>
</evidence>
<dbReference type="PANTHER" id="PTHR12441:SF10">
    <property type="entry name" value="ATP SYNTHASE-COUPLING FACTOR 6, MITOCHONDRIAL"/>
    <property type="match status" value="1"/>
</dbReference>
<dbReference type="GO" id="GO:0005743">
    <property type="term" value="C:mitochondrial inner membrane"/>
    <property type="evidence" value="ECO:0007669"/>
    <property type="project" value="UniProtKB-SubCell"/>
</dbReference>